<feature type="region of interest" description="Disordered" evidence="1">
    <location>
        <begin position="1"/>
        <end position="31"/>
    </location>
</feature>
<reference evidence="2" key="1">
    <citation type="submission" date="2015-07" db="EMBL/GenBank/DDBJ databases">
        <title>Transcriptome Assembly of Anthurium amnicola.</title>
        <authorList>
            <person name="Suzuki J."/>
        </authorList>
    </citation>
    <scope>NUCLEOTIDE SEQUENCE</scope>
</reference>
<organism evidence="2">
    <name type="scientific">Anthurium amnicola</name>
    <dbReference type="NCBI Taxonomy" id="1678845"/>
    <lineage>
        <taxon>Eukaryota</taxon>
        <taxon>Viridiplantae</taxon>
        <taxon>Streptophyta</taxon>
        <taxon>Embryophyta</taxon>
        <taxon>Tracheophyta</taxon>
        <taxon>Spermatophyta</taxon>
        <taxon>Magnoliopsida</taxon>
        <taxon>Liliopsida</taxon>
        <taxon>Araceae</taxon>
        <taxon>Pothoideae</taxon>
        <taxon>Potheae</taxon>
        <taxon>Anthurium</taxon>
    </lineage>
</organism>
<dbReference type="EMBL" id="GDJX01004158">
    <property type="protein sequence ID" value="JAT63778.1"/>
    <property type="molecule type" value="Transcribed_RNA"/>
</dbReference>
<proteinExistence type="predicted"/>
<accession>A0A1D1ZA48</accession>
<feature type="compositionally biased region" description="Basic residues" evidence="1">
    <location>
        <begin position="1"/>
        <end position="14"/>
    </location>
</feature>
<evidence type="ECO:0000256" key="1">
    <source>
        <dbReference type="SAM" id="MobiDB-lite"/>
    </source>
</evidence>
<gene>
    <name evidence="2" type="primary">psaB_1</name>
    <name evidence="2" type="ORF">g.172043</name>
</gene>
<protein>
    <submittedName>
        <fullName evidence="2">Photosystem I P700 chlorophyll a apoprotein A2</fullName>
    </submittedName>
</protein>
<name>A0A1D1ZA48_9ARAE</name>
<feature type="compositionally biased region" description="Basic and acidic residues" evidence="1">
    <location>
        <begin position="375"/>
        <end position="384"/>
    </location>
</feature>
<evidence type="ECO:0000313" key="2">
    <source>
        <dbReference type="EMBL" id="JAT63778.1"/>
    </source>
</evidence>
<sequence length="393" mass="41343">RGSPGRRRRGRLCRRGGGAFSAGDVARGEGPRGAAVFGRGVRAPLEVGQNPAEHGEHLLHPGPLVLVRPHAAVGQPEHLLHGAPVPLRPQPGVHDPPQVFFSGAGSHDGVGGLDDGLEAAGGRGHHRLQPGKELQEYDPEAVDVGGFRDLTRREVLGVHVPPGALHLGGDVGGLRRHHLGDPEVRQLRPPVLPKQHVGGLHVPVDHRPVRQLVQVRQPLCHIGGHPHPPAPGESPGLAGGQRGRQVPPGHVLVHQGVLCGLEAVTQEGGEVGVAELGQHLHLTVELPNLLLPLLVDALDGDALPAGETPHVDLPGAALPQQLPRVEPVGGLPELALGEDVEALRRQRRTQRRPRQPQLVRGDGCEGGVPAPASDPRQDHAGREQDYEDDPGGG</sequence>
<feature type="compositionally biased region" description="Basic residues" evidence="1">
    <location>
        <begin position="345"/>
        <end position="354"/>
    </location>
</feature>
<feature type="region of interest" description="Disordered" evidence="1">
    <location>
        <begin position="224"/>
        <end position="244"/>
    </location>
</feature>
<feature type="region of interest" description="Disordered" evidence="1">
    <location>
        <begin position="342"/>
        <end position="393"/>
    </location>
</feature>
<dbReference type="AlphaFoldDB" id="A0A1D1ZA48"/>
<feature type="non-terminal residue" evidence="2">
    <location>
        <position position="1"/>
    </location>
</feature>